<evidence type="ECO:0000256" key="1">
    <source>
        <dbReference type="SAM" id="MobiDB-lite"/>
    </source>
</evidence>
<dbReference type="Proteomes" id="UP000256964">
    <property type="component" value="Unassembled WGS sequence"/>
</dbReference>
<dbReference type="AlphaFoldDB" id="A0A371DNW0"/>
<protein>
    <submittedName>
        <fullName evidence="2">Uncharacterized protein</fullName>
    </submittedName>
</protein>
<evidence type="ECO:0000313" key="3">
    <source>
        <dbReference type="Proteomes" id="UP000256964"/>
    </source>
</evidence>
<proteinExistence type="predicted"/>
<dbReference type="OrthoDB" id="2507743at2759"/>
<accession>A0A371DNW0</accession>
<feature type="region of interest" description="Disordered" evidence="1">
    <location>
        <begin position="12"/>
        <end position="89"/>
    </location>
</feature>
<keyword evidence="3" id="KW-1185">Reference proteome</keyword>
<name>A0A371DNW0_9APHY</name>
<organism evidence="2 3">
    <name type="scientific">Lentinus brumalis</name>
    <dbReference type="NCBI Taxonomy" id="2498619"/>
    <lineage>
        <taxon>Eukaryota</taxon>
        <taxon>Fungi</taxon>
        <taxon>Dikarya</taxon>
        <taxon>Basidiomycota</taxon>
        <taxon>Agaricomycotina</taxon>
        <taxon>Agaricomycetes</taxon>
        <taxon>Polyporales</taxon>
        <taxon>Polyporaceae</taxon>
        <taxon>Lentinus</taxon>
    </lineage>
</organism>
<dbReference type="STRING" id="139420.A0A371DNW0"/>
<reference evidence="2 3" key="1">
    <citation type="journal article" date="2018" name="Biotechnol. Biofuels">
        <title>Integrative visual omics of the white-rot fungus Polyporus brumalis exposes the biotechnological potential of its oxidative enzymes for delignifying raw plant biomass.</title>
        <authorList>
            <person name="Miyauchi S."/>
            <person name="Rancon A."/>
            <person name="Drula E."/>
            <person name="Hage H."/>
            <person name="Chaduli D."/>
            <person name="Favel A."/>
            <person name="Grisel S."/>
            <person name="Henrissat B."/>
            <person name="Herpoel-Gimbert I."/>
            <person name="Ruiz-Duenas F.J."/>
            <person name="Chevret D."/>
            <person name="Hainaut M."/>
            <person name="Lin J."/>
            <person name="Wang M."/>
            <person name="Pangilinan J."/>
            <person name="Lipzen A."/>
            <person name="Lesage-Meessen L."/>
            <person name="Navarro D."/>
            <person name="Riley R."/>
            <person name="Grigoriev I.V."/>
            <person name="Zhou S."/>
            <person name="Raouche S."/>
            <person name="Rosso M.N."/>
        </authorList>
    </citation>
    <scope>NUCLEOTIDE SEQUENCE [LARGE SCALE GENOMIC DNA]</scope>
    <source>
        <strain evidence="2 3">BRFM 1820</strain>
    </source>
</reference>
<sequence>MVFSFSFSLSVPGISNPFTTAAAANPESAPPPELQFNTDVHGVQPTSIPRRRPPSPSVQPPLAKKRGWVPSGPEPSRPAPIHASTSGYLDTPAKYRDMVYENADQDEIEEMVGGIPGRRNPDQLLGRTTECSSRRLTLCDARRPANAFLALLQQGRV</sequence>
<dbReference type="EMBL" id="KZ857385">
    <property type="protein sequence ID" value="RDX54204.1"/>
    <property type="molecule type" value="Genomic_DNA"/>
</dbReference>
<gene>
    <name evidence="2" type="ORF">OH76DRAFT_1073428</name>
</gene>
<evidence type="ECO:0000313" key="2">
    <source>
        <dbReference type="EMBL" id="RDX54204.1"/>
    </source>
</evidence>